<dbReference type="InterPro" id="IPR044924">
    <property type="entry name" value="HAD-SF_hydro_IA_REG-2-like_cap"/>
</dbReference>
<protein>
    <submittedName>
        <fullName evidence="2">HAD family hydrolase</fullName>
    </submittedName>
</protein>
<reference evidence="2 3" key="1">
    <citation type="submission" date="2023-01" db="EMBL/GenBank/DDBJ databases">
        <title>Draft genome sequence of Nocardiopsis sp. RSe5-2 isolated from halophytes.</title>
        <authorList>
            <person name="Duangmal K."/>
            <person name="Chantavorakit T."/>
        </authorList>
    </citation>
    <scope>NUCLEOTIDE SEQUENCE [LARGE SCALE GENOMIC DNA]</scope>
    <source>
        <strain evidence="2 3">RSe5-2</strain>
    </source>
</reference>
<dbReference type="PANTHER" id="PTHR46649">
    <property type="match status" value="1"/>
</dbReference>
<dbReference type="EMBL" id="JAQFWQ010000069">
    <property type="protein sequence ID" value="MDA2813152.1"/>
    <property type="molecule type" value="Genomic_DNA"/>
</dbReference>
<proteinExistence type="predicted"/>
<dbReference type="InterPro" id="IPR023214">
    <property type="entry name" value="HAD_sf"/>
</dbReference>
<organism evidence="2 3">
    <name type="scientific">Nocardiopsis endophytica</name>
    <dbReference type="NCBI Taxonomy" id="3018445"/>
    <lineage>
        <taxon>Bacteria</taxon>
        <taxon>Bacillati</taxon>
        <taxon>Actinomycetota</taxon>
        <taxon>Actinomycetes</taxon>
        <taxon>Streptosporangiales</taxon>
        <taxon>Nocardiopsidaceae</taxon>
        <taxon>Nocardiopsis</taxon>
    </lineage>
</organism>
<dbReference type="PANTHER" id="PTHR46649:SF4">
    <property type="entry name" value="HALOACID DEHALOGENASE-LIKE HYDROLASE (HAD) SUPERFAMILY PROTEIN"/>
    <property type="match status" value="1"/>
</dbReference>
<keyword evidence="2" id="KW-0378">Hydrolase</keyword>
<name>A0ABT4U867_9ACTN</name>
<dbReference type="InterPro" id="IPR036412">
    <property type="entry name" value="HAD-like_sf"/>
</dbReference>
<dbReference type="SUPFAM" id="SSF56784">
    <property type="entry name" value="HAD-like"/>
    <property type="match status" value="1"/>
</dbReference>
<evidence type="ECO:0000313" key="2">
    <source>
        <dbReference type="EMBL" id="MDA2813152.1"/>
    </source>
</evidence>
<comment type="caution">
    <text evidence="2">The sequence shown here is derived from an EMBL/GenBank/DDBJ whole genome shotgun (WGS) entry which is preliminary data.</text>
</comment>
<dbReference type="Proteomes" id="UP001527866">
    <property type="component" value="Unassembled WGS sequence"/>
</dbReference>
<accession>A0ABT4U867</accession>
<dbReference type="Gene3D" id="3.40.50.1000">
    <property type="entry name" value="HAD superfamily/HAD-like"/>
    <property type="match status" value="1"/>
</dbReference>
<evidence type="ECO:0000313" key="3">
    <source>
        <dbReference type="Proteomes" id="UP001527866"/>
    </source>
</evidence>
<feature type="region of interest" description="Disordered" evidence="1">
    <location>
        <begin position="215"/>
        <end position="251"/>
    </location>
</feature>
<dbReference type="GO" id="GO:0016787">
    <property type="term" value="F:hydrolase activity"/>
    <property type="evidence" value="ECO:0007669"/>
    <property type="project" value="UniProtKB-KW"/>
</dbReference>
<keyword evidence="3" id="KW-1185">Reference proteome</keyword>
<dbReference type="RefSeq" id="WP_270688016.1">
    <property type="nucleotide sequence ID" value="NZ_JAQFWQ010000069.1"/>
</dbReference>
<dbReference type="Gene3D" id="1.10.150.720">
    <property type="entry name" value="Haloacid dehalogenase-like hydrolase"/>
    <property type="match status" value="1"/>
</dbReference>
<gene>
    <name evidence="2" type="ORF">O4J56_21075</name>
</gene>
<sequence length="251" mass="26779">MFSALLVDWRGTLAVPLTEEQWIGTALERLARPAAPSDIAPIAACLEAVDAGRRLLTPGMDADPALHRRVFMDVFSDADIDPDLAAALYEVESDPFNDLFADDALGFLSRTRAAGVRVAIVSDVHVDIRPAFRAVGLDAHVDAYALSCEHGAEKPDPRLFEAALGMVDARPEEALMVGDRHTHDGGAAAVGVAALILPSLTTRAERRLHLVERLLSAAQRPDSPSTRATPVGHEPHPEGSPTCCPVPPTPQ</sequence>
<evidence type="ECO:0000256" key="1">
    <source>
        <dbReference type="SAM" id="MobiDB-lite"/>
    </source>
</evidence>
<dbReference type="Pfam" id="PF00702">
    <property type="entry name" value="Hydrolase"/>
    <property type="match status" value="1"/>
</dbReference>